<sequence length="174" mass="19409">MLNLKVNGVKGEYELSLPTKLEEIDTSYLKEITDNIEIAQHYSLIATVYHEKLSSIILAANRNKKSNDIAVVPLFVKAGEDSSGIVTKAKIGDNIIIGASDIMIGHHVIAKNNLLNINTILSIVEGDKEIYQKSLAYTEHCYFVEFKLVPNNAIKGIYKGVKYKESPFIKKINK</sequence>
<name>A0AAU8MKV3_9CAUD</name>
<accession>A0AAU8MKV3</accession>
<evidence type="ECO:0000313" key="1">
    <source>
        <dbReference type="EMBL" id="XCO00579.1"/>
    </source>
</evidence>
<reference evidence="1" key="1">
    <citation type="submission" date="2024-06" db="EMBL/GenBank/DDBJ databases">
        <title>Intestivirid acquisition increases across infancy in a wild primate population.</title>
        <authorList>
            <person name="Schneider-Creas I.A."/>
            <person name="Moya I.L."/>
            <person name="Chiou K.L."/>
            <person name="Baniel A."/>
            <person name="Azanaw Haile A."/>
            <person name="Kebede F."/>
            <person name="Abebe B."/>
            <person name="Snyder-Mackler N."/>
            <person name="Varsani A."/>
        </authorList>
    </citation>
    <scope>NUCLEOTIDE SEQUENCE</scope>
    <source>
        <strain evidence="1">Int_RNL_2018_0288_CRY</strain>
    </source>
</reference>
<protein>
    <submittedName>
        <fullName evidence="1">Uncharacterized protein</fullName>
    </submittedName>
</protein>
<organism evidence="1">
    <name type="scientific">Geladintestivirus 2</name>
    <dbReference type="NCBI Taxonomy" id="3233134"/>
    <lineage>
        <taxon>Viruses</taxon>
        <taxon>Duplodnaviria</taxon>
        <taxon>Heunggongvirae</taxon>
        <taxon>Uroviricota</taxon>
        <taxon>Caudoviricetes</taxon>
        <taxon>Crassvirales</taxon>
    </lineage>
</organism>
<proteinExistence type="predicted"/>
<dbReference type="EMBL" id="PP965500">
    <property type="protein sequence ID" value="XCO00579.1"/>
    <property type="molecule type" value="Genomic_DNA"/>
</dbReference>